<proteinExistence type="predicted"/>
<keyword evidence="4" id="KW-0862">Zinc</keyword>
<dbReference type="SUPFAM" id="SSF55031">
    <property type="entry name" value="Bacterial exopeptidase dimerisation domain"/>
    <property type="match status" value="1"/>
</dbReference>
<dbReference type="EMBL" id="LJCR01000224">
    <property type="protein sequence ID" value="KPV53584.1"/>
    <property type="molecule type" value="Genomic_DNA"/>
</dbReference>
<dbReference type="PANTHER" id="PTHR43808">
    <property type="entry name" value="ACETYLORNITHINE DEACETYLASE"/>
    <property type="match status" value="1"/>
</dbReference>
<dbReference type="GO" id="GO:0006526">
    <property type="term" value="P:L-arginine biosynthetic process"/>
    <property type="evidence" value="ECO:0007669"/>
    <property type="project" value="TreeGrafter"/>
</dbReference>
<reference evidence="6 7" key="1">
    <citation type="submission" date="2015-09" db="EMBL/GenBank/DDBJ databases">
        <title>Draft genome sequence of Kouleothrix aurantiaca JCM 19913.</title>
        <authorList>
            <person name="Hemp J."/>
        </authorList>
    </citation>
    <scope>NUCLEOTIDE SEQUENCE [LARGE SCALE GENOMIC DNA]</scope>
    <source>
        <strain evidence="6 7">COM-B</strain>
    </source>
</reference>
<comment type="cofactor">
    <cofactor evidence="1">
        <name>Zn(2+)</name>
        <dbReference type="ChEBI" id="CHEBI:29105"/>
    </cofactor>
</comment>
<dbReference type="Gene3D" id="3.30.70.360">
    <property type="match status" value="1"/>
</dbReference>
<evidence type="ECO:0000259" key="5">
    <source>
        <dbReference type="Pfam" id="PF07687"/>
    </source>
</evidence>
<dbReference type="Proteomes" id="UP000050509">
    <property type="component" value="Unassembled WGS sequence"/>
</dbReference>
<dbReference type="InterPro" id="IPR001261">
    <property type="entry name" value="ArgE/DapE_CS"/>
</dbReference>
<dbReference type="SUPFAM" id="SSF53187">
    <property type="entry name" value="Zn-dependent exopeptidases"/>
    <property type="match status" value="1"/>
</dbReference>
<dbReference type="InterPro" id="IPR036264">
    <property type="entry name" value="Bact_exopeptidase_dim_dom"/>
</dbReference>
<keyword evidence="3" id="KW-0378">Hydrolase</keyword>
<keyword evidence="2" id="KW-0479">Metal-binding</keyword>
<dbReference type="InterPro" id="IPR011650">
    <property type="entry name" value="Peptidase_M20_dimer"/>
</dbReference>
<dbReference type="PANTHER" id="PTHR43808:SF31">
    <property type="entry name" value="N-ACETYL-L-CITRULLINE DEACETYLASE"/>
    <property type="match status" value="1"/>
</dbReference>
<evidence type="ECO:0000313" key="6">
    <source>
        <dbReference type="EMBL" id="KPV53584.1"/>
    </source>
</evidence>
<feature type="domain" description="Peptidase M20 dimerisation" evidence="5">
    <location>
        <begin position="169"/>
        <end position="268"/>
    </location>
</feature>
<evidence type="ECO:0000256" key="3">
    <source>
        <dbReference type="ARBA" id="ARBA00022801"/>
    </source>
</evidence>
<evidence type="ECO:0000256" key="4">
    <source>
        <dbReference type="ARBA" id="ARBA00022833"/>
    </source>
</evidence>
<dbReference type="PROSITE" id="PS00759">
    <property type="entry name" value="ARGE_DAPE_CPG2_2"/>
    <property type="match status" value="1"/>
</dbReference>
<dbReference type="Pfam" id="PF01546">
    <property type="entry name" value="Peptidase_M20"/>
    <property type="match status" value="1"/>
</dbReference>
<dbReference type="Pfam" id="PF07687">
    <property type="entry name" value="M20_dimer"/>
    <property type="match status" value="1"/>
</dbReference>
<accession>A0A0P9D6Y6</accession>
<evidence type="ECO:0000313" key="7">
    <source>
        <dbReference type="Proteomes" id="UP000050509"/>
    </source>
</evidence>
<evidence type="ECO:0000256" key="1">
    <source>
        <dbReference type="ARBA" id="ARBA00001947"/>
    </source>
</evidence>
<gene>
    <name evidence="6" type="ORF">SE17_08800</name>
</gene>
<organism evidence="6 7">
    <name type="scientific">Kouleothrix aurantiaca</name>
    <dbReference type="NCBI Taxonomy" id="186479"/>
    <lineage>
        <taxon>Bacteria</taxon>
        <taxon>Bacillati</taxon>
        <taxon>Chloroflexota</taxon>
        <taxon>Chloroflexia</taxon>
        <taxon>Chloroflexales</taxon>
        <taxon>Roseiflexineae</taxon>
        <taxon>Roseiflexaceae</taxon>
        <taxon>Kouleothrix</taxon>
    </lineage>
</organism>
<evidence type="ECO:0000256" key="2">
    <source>
        <dbReference type="ARBA" id="ARBA00022723"/>
    </source>
</evidence>
<sequence length="360" mass="39538">MSDQSLRDDLVRLTSELIAIPSTDDRPDQLQAVIDYAERYAQALPGVFVHRVEYEGKPSLIATLRDTRAPKFMLNAHLDVVAARPEQFNPTVRDGRIYGRASQDMKGSGAVLLRLLRDLAAQPAPPDVGFMFVSDEEIGGERGTGYLAEQGWSCQFFLAAEPTDMQICYAQKGVLWVEATLPGKPAHGSRPWDGTNAIATLRDGLVALEQRFPTPDEPAWLTTVVPTVVQGGATSNRLPEDVHIIFDVRHVPDEQPDQIIAAMQECFDGPVRLVRGGSPLNTNPADSFVQQLAAAYQAVSGQPALLYREHFASDARFYSDLRIPAVCFGPVGAGLHSDEEWVSIDSLVELYHVLARFVAE</sequence>
<dbReference type="InterPro" id="IPR002933">
    <property type="entry name" value="Peptidase_M20"/>
</dbReference>
<name>A0A0P9D6Y6_9CHLR</name>
<dbReference type="GO" id="GO:0008777">
    <property type="term" value="F:acetylornithine deacetylase activity"/>
    <property type="evidence" value="ECO:0007669"/>
    <property type="project" value="TreeGrafter"/>
</dbReference>
<dbReference type="InterPro" id="IPR050072">
    <property type="entry name" value="Peptidase_M20A"/>
</dbReference>
<comment type="caution">
    <text evidence="6">The sequence shown here is derived from an EMBL/GenBank/DDBJ whole genome shotgun (WGS) entry which is preliminary data.</text>
</comment>
<keyword evidence="7" id="KW-1185">Reference proteome</keyword>
<dbReference type="GO" id="GO:0046872">
    <property type="term" value="F:metal ion binding"/>
    <property type="evidence" value="ECO:0007669"/>
    <property type="project" value="UniProtKB-KW"/>
</dbReference>
<protein>
    <submittedName>
        <fullName evidence="6">Peptidase M20</fullName>
    </submittedName>
</protein>
<dbReference type="Gene3D" id="3.40.630.10">
    <property type="entry name" value="Zn peptidases"/>
    <property type="match status" value="1"/>
</dbReference>
<dbReference type="AlphaFoldDB" id="A0A0P9D6Y6"/>